<feature type="region of interest" description="Disordered" evidence="1">
    <location>
        <begin position="1"/>
        <end position="125"/>
    </location>
</feature>
<protein>
    <recommendedName>
        <fullName evidence="3">RAP domain-containing protein</fullName>
    </recommendedName>
</protein>
<feature type="compositionally biased region" description="Low complexity" evidence="1">
    <location>
        <begin position="25"/>
        <end position="36"/>
    </location>
</feature>
<name>A0A0G4HTU2_9ALVE</name>
<organism evidence="2">
    <name type="scientific">Chromera velia CCMP2878</name>
    <dbReference type="NCBI Taxonomy" id="1169474"/>
    <lineage>
        <taxon>Eukaryota</taxon>
        <taxon>Sar</taxon>
        <taxon>Alveolata</taxon>
        <taxon>Colpodellida</taxon>
        <taxon>Chromeraceae</taxon>
        <taxon>Chromera</taxon>
    </lineage>
</organism>
<reference evidence="2" key="1">
    <citation type="submission" date="2014-11" db="EMBL/GenBank/DDBJ databases">
        <authorList>
            <person name="Otto D Thomas"/>
            <person name="Naeem Raeece"/>
        </authorList>
    </citation>
    <scope>NUCLEOTIDE SEQUENCE</scope>
</reference>
<dbReference type="AlphaFoldDB" id="A0A0G4HTU2"/>
<evidence type="ECO:0000313" key="2">
    <source>
        <dbReference type="EMBL" id="CEM47852.1"/>
    </source>
</evidence>
<accession>A0A0G4HTU2</accession>
<proteinExistence type="predicted"/>
<feature type="region of interest" description="Disordered" evidence="1">
    <location>
        <begin position="413"/>
        <end position="458"/>
    </location>
</feature>
<feature type="compositionally biased region" description="Low complexity" evidence="1">
    <location>
        <begin position="421"/>
        <end position="438"/>
    </location>
</feature>
<feature type="compositionally biased region" description="Basic and acidic residues" evidence="1">
    <location>
        <begin position="439"/>
        <end position="450"/>
    </location>
</feature>
<gene>
    <name evidence="2" type="ORF">Cvel_8541</name>
</gene>
<feature type="compositionally biased region" description="Basic residues" evidence="1">
    <location>
        <begin position="1"/>
        <end position="10"/>
    </location>
</feature>
<dbReference type="VEuPathDB" id="CryptoDB:Cvel_8541"/>
<feature type="compositionally biased region" description="Pro residues" evidence="1">
    <location>
        <begin position="37"/>
        <end position="49"/>
    </location>
</feature>
<sequence length="879" mass="96388">MISKVFKKFPRGSTSRLGTVGPHRPFSGQSAAAAFATPPPAPPKKPAPPSQGALNPPLTLRLRPAVTPPISPSTRGSETEAVAAGSSHDAETARIPSLQAENEETAPPPSSLRAEAEDTFDQPLQQQQRNEAPFAEEGLETAVAGEASHASSSPSPSQHLETLRRIIEEGGASANPQMPGAVEAAVGDAVNFNLEELVETMSLLCTLQQRAALRDVAPFVLQRVSDQESASPESLQAATQSLNFLGRAMIYYEALFQYCDDNLSQMDSKSLALYAYEGGRHGLRCKHLLDRAVEPLTALAGQGQMSVEDMLKAAQGLIRFTKDWAPFFEAATERLLEAHRSRGVLKEVSNAELLLSLRFCRDLLHRQQSFQLLREDLCKELKRREAERELSLPEVSVAFSCLDDRRSVSVKREQRTSYVRQQQQQHAASASASAAAAGEETHETAEERESGTGGMSAAADGEGVLLVDGEGPEAREFVVQAKRSLETMPLQDFLRSDMTVNDAVNVLDCLASRGMSRSTLFARLGDFLVENIAEVRHSTNIGLWLQGLEAFSNADRFHPGYIGKCADFGRDEFMVDRISIFQQSRVLNSFARLDYYDERLYNVLGDRIAAEFSLLKFMKEIAPLLTAYARANHIHTGIFDAAFVAVSEMIITDALPATKNMTLGVIDAALAFCVAGYHTREGFPVLLDAAFRDWDPSNPVALRRLFKIADACYHEAPDNFNESNAQQSMLEVLGHEWSRELRTKPDCRGPMKRQHEAEYERAVQSVMGILKRLGIKGQPSIAPDAISSSLIDVAVDAGEKKGIALLPPAMTLRTGPHGEELFTGTGFFALQQRLLGARGWTVSPLSVSELMQARSFEEKRELLIGRLHDLDVDIPFLDA</sequence>
<dbReference type="EMBL" id="CDMZ01003861">
    <property type="protein sequence ID" value="CEM47852.1"/>
    <property type="molecule type" value="Genomic_DNA"/>
</dbReference>
<dbReference type="PhylomeDB" id="A0A0G4HTU2"/>
<evidence type="ECO:0008006" key="3">
    <source>
        <dbReference type="Google" id="ProtNLM"/>
    </source>
</evidence>
<evidence type="ECO:0000256" key="1">
    <source>
        <dbReference type="SAM" id="MobiDB-lite"/>
    </source>
</evidence>